<gene>
    <name evidence="1" type="ORF">METZ01_LOCUS292962</name>
</gene>
<proteinExistence type="predicted"/>
<name>A0A382LTZ3_9ZZZZ</name>
<organism evidence="1">
    <name type="scientific">marine metagenome</name>
    <dbReference type="NCBI Taxonomy" id="408172"/>
    <lineage>
        <taxon>unclassified sequences</taxon>
        <taxon>metagenomes</taxon>
        <taxon>ecological metagenomes</taxon>
    </lineage>
</organism>
<reference evidence="1" key="1">
    <citation type="submission" date="2018-05" db="EMBL/GenBank/DDBJ databases">
        <authorList>
            <person name="Lanie J.A."/>
            <person name="Ng W.-L."/>
            <person name="Kazmierczak K.M."/>
            <person name="Andrzejewski T.M."/>
            <person name="Davidsen T.M."/>
            <person name="Wayne K.J."/>
            <person name="Tettelin H."/>
            <person name="Glass J.I."/>
            <person name="Rusch D."/>
            <person name="Podicherti R."/>
            <person name="Tsui H.-C.T."/>
            <person name="Winkler M.E."/>
        </authorList>
    </citation>
    <scope>NUCLEOTIDE SEQUENCE</scope>
</reference>
<sequence>MTNENYIHLYVHQTIVDVLERETDNEDEFLYWKLK</sequence>
<dbReference type="EMBL" id="UINC01089211">
    <property type="protein sequence ID" value="SVC40108.1"/>
    <property type="molecule type" value="Genomic_DNA"/>
</dbReference>
<dbReference type="AlphaFoldDB" id="A0A382LTZ3"/>
<accession>A0A382LTZ3</accession>
<feature type="non-terminal residue" evidence="1">
    <location>
        <position position="35"/>
    </location>
</feature>
<evidence type="ECO:0000313" key="1">
    <source>
        <dbReference type="EMBL" id="SVC40108.1"/>
    </source>
</evidence>
<protein>
    <submittedName>
        <fullName evidence="1">Uncharacterized protein</fullName>
    </submittedName>
</protein>